<keyword evidence="1" id="KW-1133">Transmembrane helix</keyword>
<protein>
    <recommendedName>
        <fullName evidence="4">DUF2244 domain-containing protein</fullName>
    </recommendedName>
</protein>
<dbReference type="Proteomes" id="UP000326554">
    <property type="component" value="Unassembled WGS sequence"/>
</dbReference>
<organism evidence="2 3">
    <name type="scientific">Histidinibacterium aquaticum</name>
    <dbReference type="NCBI Taxonomy" id="2613962"/>
    <lineage>
        <taxon>Bacteria</taxon>
        <taxon>Pseudomonadati</taxon>
        <taxon>Pseudomonadota</taxon>
        <taxon>Alphaproteobacteria</taxon>
        <taxon>Rhodobacterales</taxon>
        <taxon>Paracoccaceae</taxon>
        <taxon>Histidinibacterium</taxon>
    </lineage>
</organism>
<dbReference type="RefSeq" id="WP_150443745.1">
    <property type="nucleotide sequence ID" value="NZ_VYQE01000001.1"/>
</dbReference>
<proteinExistence type="predicted"/>
<evidence type="ECO:0000313" key="3">
    <source>
        <dbReference type="Proteomes" id="UP000326554"/>
    </source>
</evidence>
<comment type="caution">
    <text evidence="2">The sequence shown here is derived from an EMBL/GenBank/DDBJ whole genome shotgun (WGS) entry which is preliminary data.</text>
</comment>
<accession>A0A5J5GPJ5</accession>
<gene>
    <name evidence="2" type="ORF">F3S47_03135</name>
</gene>
<evidence type="ECO:0000313" key="2">
    <source>
        <dbReference type="EMBL" id="KAA9010259.1"/>
    </source>
</evidence>
<reference evidence="2 3" key="1">
    <citation type="submission" date="2019-09" db="EMBL/GenBank/DDBJ databases">
        <authorList>
            <person name="Park J.-S."/>
            <person name="Choi H.-J."/>
        </authorList>
    </citation>
    <scope>NUCLEOTIDE SEQUENCE [LARGE SCALE GENOMIC DNA]</scope>
    <source>
        <strain evidence="2 3">176SS1-4</strain>
    </source>
</reference>
<keyword evidence="1" id="KW-0472">Membrane</keyword>
<keyword evidence="3" id="KW-1185">Reference proteome</keyword>
<dbReference type="EMBL" id="VYQE01000001">
    <property type="protein sequence ID" value="KAA9010259.1"/>
    <property type="molecule type" value="Genomic_DNA"/>
</dbReference>
<dbReference type="AlphaFoldDB" id="A0A5J5GPJ5"/>
<keyword evidence="1" id="KW-0812">Transmembrane</keyword>
<sequence>MDAPDEILATLRPAPGRWALALAVLFGLGGLLVLLALTAALGAGARVAILAIALLVLVQGERVRRTGSQEVRLTREGLTDGVGAQVAPLERIRSVDRGLFAFKPSNGFAVVLDRPLGRAWTPGLWWRVGRRVGVGGLVSSGEARALADRLALLLDERGPR</sequence>
<evidence type="ECO:0008006" key="4">
    <source>
        <dbReference type="Google" id="ProtNLM"/>
    </source>
</evidence>
<name>A0A5J5GPJ5_9RHOB</name>
<evidence type="ECO:0000256" key="1">
    <source>
        <dbReference type="SAM" id="Phobius"/>
    </source>
</evidence>
<feature type="transmembrane region" description="Helical" evidence="1">
    <location>
        <begin position="18"/>
        <end position="37"/>
    </location>
</feature>